<dbReference type="AlphaFoldDB" id="K0RBG3"/>
<evidence type="ECO:0000313" key="2">
    <source>
        <dbReference type="EMBL" id="EJK43827.1"/>
    </source>
</evidence>
<evidence type="ECO:0000256" key="1">
    <source>
        <dbReference type="SAM" id="MobiDB-lite"/>
    </source>
</evidence>
<feature type="compositionally biased region" description="Basic and acidic residues" evidence="1">
    <location>
        <begin position="1"/>
        <end position="12"/>
    </location>
</feature>
<comment type="caution">
    <text evidence="2">The sequence shown here is derived from an EMBL/GenBank/DDBJ whole genome shotgun (WGS) entry which is preliminary data.</text>
</comment>
<organism evidence="2 3">
    <name type="scientific">Thalassiosira oceanica</name>
    <name type="common">Marine diatom</name>
    <dbReference type="NCBI Taxonomy" id="159749"/>
    <lineage>
        <taxon>Eukaryota</taxon>
        <taxon>Sar</taxon>
        <taxon>Stramenopiles</taxon>
        <taxon>Ochrophyta</taxon>
        <taxon>Bacillariophyta</taxon>
        <taxon>Coscinodiscophyceae</taxon>
        <taxon>Thalassiosirophycidae</taxon>
        <taxon>Thalassiosirales</taxon>
        <taxon>Thalassiosiraceae</taxon>
        <taxon>Thalassiosira</taxon>
    </lineage>
</organism>
<protein>
    <submittedName>
        <fullName evidence="2">Uncharacterized protein</fullName>
    </submittedName>
</protein>
<evidence type="ECO:0000313" key="3">
    <source>
        <dbReference type="Proteomes" id="UP000266841"/>
    </source>
</evidence>
<gene>
    <name evidence="2" type="ORF">THAOC_37691</name>
</gene>
<proteinExistence type="predicted"/>
<dbReference type="EMBL" id="AGNL01050584">
    <property type="protein sequence ID" value="EJK43827.1"/>
    <property type="molecule type" value="Genomic_DNA"/>
</dbReference>
<keyword evidence="3" id="KW-1185">Reference proteome</keyword>
<accession>K0RBG3</accession>
<name>K0RBG3_THAOC</name>
<feature type="region of interest" description="Disordered" evidence="1">
    <location>
        <begin position="1"/>
        <end position="25"/>
    </location>
</feature>
<sequence length="181" mass="19223">MSETFPLRHDRATSAPTSRVAGPPAPLTRTGAALLEAAATARAVPRGLDGAAAAVAAVRPRGFHTTDDGHDERRANHSSARRVLGLVRRGDGFHEGAEALMDDLYKRHSSYDSPARSMAGWSTRRPQGGEGRPFRPAVEPLHFVMVPVRGQLELVGFFAMNAAAEDVGGSLCTTALLDNTV</sequence>
<reference evidence="2 3" key="1">
    <citation type="journal article" date="2012" name="Genome Biol.">
        <title>Genome and low-iron response of an oceanic diatom adapted to chronic iron limitation.</title>
        <authorList>
            <person name="Lommer M."/>
            <person name="Specht M."/>
            <person name="Roy A.S."/>
            <person name="Kraemer L."/>
            <person name="Andreson R."/>
            <person name="Gutowska M.A."/>
            <person name="Wolf J."/>
            <person name="Bergner S.V."/>
            <person name="Schilhabel M.B."/>
            <person name="Klostermeier U.C."/>
            <person name="Beiko R.G."/>
            <person name="Rosenstiel P."/>
            <person name="Hippler M."/>
            <person name="Laroche J."/>
        </authorList>
    </citation>
    <scope>NUCLEOTIDE SEQUENCE [LARGE SCALE GENOMIC DNA]</scope>
    <source>
        <strain evidence="2 3">CCMP1005</strain>
    </source>
</reference>
<dbReference type="Proteomes" id="UP000266841">
    <property type="component" value="Unassembled WGS sequence"/>
</dbReference>